<feature type="transmembrane region" description="Helical" evidence="9">
    <location>
        <begin position="73"/>
        <end position="96"/>
    </location>
</feature>
<keyword evidence="7 9" id="KW-0472">Membrane</keyword>
<feature type="region of interest" description="Disordered" evidence="8">
    <location>
        <begin position="1"/>
        <end position="50"/>
    </location>
</feature>
<feature type="transmembrane region" description="Helical" evidence="9">
    <location>
        <begin position="116"/>
        <end position="136"/>
    </location>
</feature>
<dbReference type="PANTHER" id="PTHR30047">
    <property type="entry name" value="HIGH-AFFINITY CHOLINE TRANSPORT PROTEIN-RELATED"/>
    <property type="match status" value="1"/>
</dbReference>
<dbReference type="InterPro" id="IPR018093">
    <property type="entry name" value="BCCT_CS"/>
</dbReference>
<evidence type="ECO:0000256" key="8">
    <source>
        <dbReference type="SAM" id="MobiDB-lite"/>
    </source>
</evidence>
<evidence type="ECO:0000313" key="10">
    <source>
        <dbReference type="EMBL" id="GAA2034113.1"/>
    </source>
</evidence>
<evidence type="ECO:0000313" key="11">
    <source>
        <dbReference type="Proteomes" id="UP001501461"/>
    </source>
</evidence>
<feature type="transmembrane region" description="Helical" evidence="9">
    <location>
        <begin position="548"/>
        <end position="569"/>
    </location>
</feature>
<dbReference type="EMBL" id="BAAAMN010000020">
    <property type="protein sequence ID" value="GAA2034113.1"/>
    <property type="molecule type" value="Genomic_DNA"/>
</dbReference>
<feature type="region of interest" description="Disordered" evidence="8">
    <location>
        <begin position="621"/>
        <end position="655"/>
    </location>
</feature>
<comment type="subcellular location">
    <subcellularLocation>
        <location evidence="1">Cell membrane</location>
        <topology evidence="1">Multi-pass membrane protein</topology>
    </subcellularLocation>
</comment>
<reference evidence="10 11" key="1">
    <citation type="journal article" date="2019" name="Int. J. Syst. Evol. Microbiol.">
        <title>The Global Catalogue of Microorganisms (GCM) 10K type strain sequencing project: providing services to taxonomists for standard genome sequencing and annotation.</title>
        <authorList>
            <consortium name="The Broad Institute Genomics Platform"/>
            <consortium name="The Broad Institute Genome Sequencing Center for Infectious Disease"/>
            <person name="Wu L."/>
            <person name="Ma J."/>
        </authorList>
    </citation>
    <scope>NUCLEOTIDE SEQUENCE [LARGE SCALE GENOMIC DNA]</scope>
    <source>
        <strain evidence="10 11">JCM 13595</strain>
    </source>
</reference>
<keyword evidence="6 9" id="KW-1133">Transmembrane helix</keyword>
<keyword evidence="3" id="KW-0813">Transport</keyword>
<evidence type="ECO:0000256" key="2">
    <source>
        <dbReference type="ARBA" id="ARBA00005658"/>
    </source>
</evidence>
<dbReference type="NCBIfam" id="TIGR00842">
    <property type="entry name" value="bcct"/>
    <property type="match status" value="1"/>
</dbReference>
<evidence type="ECO:0000256" key="9">
    <source>
        <dbReference type="SAM" id="Phobius"/>
    </source>
</evidence>
<proteinExistence type="inferred from homology"/>
<dbReference type="PROSITE" id="PS01303">
    <property type="entry name" value="BCCT"/>
    <property type="match status" value="1"/>
</dbReference>
<evidence type="ECO:0000256" key="3">
    <source>
        <dbReference type="ARBA" id="ARBA00022448"/>
    </source>
</evidence>
<comment type="caution">
    <text evidence="10">The sequence shown here is derived from an EMBL/GenBank/DDBJ whole genome shotgun (WGS) entry which is preliminary data.</text>
</comment>
<evidence type="ECO:0000256" key="5">
    <source>
        <dbReference type="ARBA" id="ARBA00022692"/>
    </source>
</evidence>
<evidence type="ECO:0000256" key="6">
    <source>
        <dbReference type="ARBA" id="ARBA00022989"/>
    </source>
</evidence>
<feature type="transmembrane region" description="Helical" evidence="9">
    <location>
        <begin position="298"/>
        <end position="319"/>
    </location>
</feature>
<organism evidence="10 11">
    <name type="scientific">Yaniella flava</name>
    <dbReference type="NCBI Taxonomy" id="287930"/>
    <lineage>
        <taxon>Bacteria</taxon>
        <taxon>Bacillati</taxon>
        <taxon>Actinomycetota</taxon>
        <taxon>Actinomycetes</taxon>
        <taxon>Micrococcales</taxon>
        <taxon>Micrococcaceae</taxon>
        <taxon>Yaniella</taxon>
    </lineage>
</organism>
<dbReference type="Pfam" id="PF02028">
    <property type="entry name" value="BCCT"/>
    <property type="match status" value="1"/>
</dbReference>
<comment type="similarity">
    <text evidence="2">Belongs to the BCCT transporter (TC 2.A.15) family.</text>
</comment>
<sequence length="655" mass="70878">MSSSHSNSSTEEAFGAQSPEPGKTGENEQPSTIAQTEAAMEELPEEQRLHDEDSDVRIVGKLKAQGVRLGRGMIAPAVFWPSLIIVGAFAIFGIFFPEAADTALSSTQAWIVSTFGWWYMAVIAAFIVFVLVIAFSKYGKIKLGGPNDKPEFSTMSWFTMLFSAGMGVGLIFYGTGEPLIFAEVNPNPGWEEGSARDMSHMAMAQTFVHWGLHPWAVYAVIGLAIAYAVHRRGRPVSIRWAFEPLFGDRVKGWIGDVIDILAIFGTLFGIATSLGLGAQQIAAGLGAMGWVEDSGSTTLLVVLISVITILALASVVSGLGKGIKWLSNFNISLAGILLIAVLLLGPTLFLVQNLVESFGAYISNVAGMSFDTQAFTGQEGQDWSSAWTLFYWGWWIAWAPFVGVFIARISRGRTVRQFITAVMLVPFTVGIVWFSIMGGSSLFKYVLNDTDMSHLIGDDGSLLAEETLFDILGDLPLGSILSVIAIIVIAIFFITSSDSGSLVVDMLASGGHPNPPIWSRVLFAVLEGVLAAALLIAGGLTALQAGSLITALPFSVLLAIMCVAIVRAFRVDHLQLSQQRSAQEYYQLSDRLAEDFDTAFGDQVDHRIDYRLQATRGILNRGGRGDTATLTQPEADESPKTRAWPQRKGKGRRKK</sequence>
<dbReference type="InterPro" id="IPR000060">
    <property type="entry name" value="BCCT_transptr"/>
</dbReference>
<dbReference type="Proteomes" id="UP001501461">
    <property type="component" value="Unassembled WGS sequence"/>
</dbReference>
<keyword evidence="11" id="KW-1185">Reference proteome</keyword>
<keyword evidence="4" id="KW-1003">Cell membrane</keyword>
<gene>
    <name evidence="10" type="ORF">GCM10009720_13380</name>
</gene>
<feature type="transmembrane region" description="Helical" evidence="9">
    <location>
        <begin position="419"/>
        <end position="443"/>
    </location>
</feature>
<evidence type="ECO:0000256" key="1">
    <source>
        <dbReference type="ARBA" id="ARBA00004651"/>
    </source>
</evidence>
<feature type="transmembrane region" description="Helical" evidence="9">
    <location>
        <begin position="207"/>
        <end position="229"/>
    </location>
</feature>
<feature type="compositionally biased region" description="Basic residues" evidence="8">
    <location>
        <begin position="645"/>
        <end position="655"/>
    </location>
</feature>
<dbReference type="PANTHER" id="PTHR30047:SF7">
    <property type="entry name" value="HIGH-AFFINITY CHOLINE TRANSPORT PROTEIN"/>
    <property type="match status" value="1"/>
</dbReference>
<protein>
    <submittedName>
        <fullName evidence="10">BCCT family transporter</fullName>
    </submittedName>
</protein>
<keyword evidence="5 9" id="KW-0812">Transmembrane</keyword>
<dbReference type="RefSeq" id="WP_425579863.1">
    <property type="nucleotide sequence ID" value="NZ_BAAAMN010000020.1"/>
</dbReference>
<feature type="transmembrane region" description="Helical" evidence="9">
    <location>
        <begin position="157"/>
        <end position="176"/>
    </location>
</feature>
<feature type="transmembrane region" description="Helical" evidence="9">
    <location>
        <begin position="331"/>
        <end position="351"/>
    </location>
</feature>
<feature type="transmembrane region" description="Helical" evidence="9">
    <location>
        <begin position="257"/>
        <end position="278"/>
    </location>
</feature>
<evidence type="ECO:0000256" key="4">
    <source>
        <dbReference type="ARBA" id="ARBA00022475"/>
    </source>
</evidence>
<accession>A0ABN2UD88</accession>
<name>A0ABN2UD88_9MICC</name>
<feature type="transmembrane region" description="Helical" evidence="9">
    <location>
        <begin position="389"/>
        <end position="407"/>
    </location>
</feature>
<feature type="transmembrane region" description="Helical" evidence="9">
    <location>
        <begin position="475"/>
        <end position="496"/>
    </location>
</feature>
<evidence type="ECO:0000256" key="7">
    <source>
        <dbReference type="ARBA" id="ARBA00023136"/>
    </source>
</evidence>
<feature type="transmembrane region" description="Helical" evidence="9">
    <location>
        <begin position="517"/>
        <end position="542"/>
    </location>
</feature>